<gene>
    <name evidence="1" type="ORF">AVEN_41152_1</name>
</gene>
<evidence type="ECO:0000313" key="2">
    <source>
        <dbReference type="Proteomes" id="UP000499080"/>
    </source>
</evidence>
<dbReference type="Proteomes" id="UP000499080">
    <property type="component" value="Unassembled WGS sequence"/>
</dbReference>
<name>A0A4Y2MFV6_ARAVE</name>
<dbReference type="OrthoDB" id="6617942at2759"/>
<dbReference type="EMBL" id="BGPR01007328">
    <property type="protein sequence ID" value="GBN26025.1"/>
    <property type="molecule type" value="Genomic_DNA"/>
</dbReference>
<dbReference type="AlphaFoldDB" id="A0A4Y2MFV6"/>
<dbReference type="PANTHER" id="PTHR46409">
    <property type="entry name" value="HTH PSQ-TYPE DOMAIN-CONTAINING PROTEIN"/>
    <property type="match status" value="1"/>
</dbReference>
<accession>A0A4Y2MFV6</accession>
<sequence length="187" mass="21677">MISLAGQLSDNVKQIIYKVFSNNAYFAPPEHLLLSMLHVSRKHIRELAVWRILGARHKKTKNSGGLRFFKLPKLNSEAADYTDWSKYVVKEPPLTMHIKDQDLKEMSREEQFPVLSVEEYPCRTQSVERCVKVISEAAMNVCADCKKLIYLCQTNFKQGKNFQHFQQGTILLSNIIFNMHEILLYAI</sequence>
<dbReference type="PANTHER" id="PTHR46409:SF1">
    <property type="entry name" value="HTH PSQ-TYPE DOMAIN-CONTAINING PROTEIN"/>
    <property type="match status" value="1"/>
</dbReference>
<keyword evidence="2" id="KW-1185">Reference proteome</keyword>
<comment type="caution">
    <text evidence="1">The sequence shown here is derived from an EMBL/GenBank/DDBJ whole genome shotgun (WGS) entry which is preliminary data.</text>
</comment>
<proteinExistence type="predicted"/>
<organism evidence="1 2">
    <name type="scientific">Araneus ventricosus</name>
    <name type="common">Orbweaver spider</name>
    <name type="synonym">Epeira ventricosa</name>
    <dbReference type="NCBI Taxonomy" id="182803"/>
    <lineage>
        <taxon>Eukaryota</taxon>
        <taxon>Metazoa</taxon>
        <taxon>Ecdysozoa</taxon>
        <taxon>Arthropoda</taxon>
        <taxon>Chelicerata</taxon>
        <taxon>Arachnida</taxon>
        <taxon>Araneae</taxon>
        <taxon>Araneomorphae</taxon>
        <taxon>Entelegynae</taxon>
        <taxon>Araneoidea</taxon>
        <taxon>Araneidae</taxon>
        <taxon>Araneus</taxon>
    </lineage>
</organism>
<evidence type="ECO:0000313" key="1">
    <source>
        <dbReference type="EMBL" id="GBN26025.1"/>
    </source>
</evidence>
<protein>
    <submittedName>
        <fullName evidence="1">Uncharacterized protein</fullName>
    </submittedName>
</protein>
<reference evidence="1 2" key="1">
    <citation type="journal article" date="2019" name="Sci. Rep.">
        <title>Orb-weaving spider Araneus ventricosus genome elucidates the spidroin gene catalogue.</title>
        <authorList>
            <person name="Kono N."/>
            <person name="Nakamura H."/>
            <person name="Ohtoshi R."/>
            <person name="Moran D.A.P."/>
            <person name="Shinohara A."/>
            <person name="Yoshida Y."/>
            <person name="Fujiwara M."/>
            <person name="Mori M."/>
            <person name="Tomita M."/>
            <person name="Arakawa K."/>
        </authorList>
    </citation>
    <scope>NUCLEOTIDE SEQUENCE [LARGE SCALE GENOMIC DNA]</scope>
</reference>